<dbReference type="Pfam" id="PF03551">
    <property type="entry name" value="PadR"/>
    <property type="match status" value="1"/>
</dbReference>
<dbReference type="HOGENOM" id="CLU_063440_3_3_0"/>
<dbReference type="eggNOG" id="COG1695">
    <property type="taxonomic scope" value="Bacteria"/>
</dbReference>
<sequence>MTGAARMTTDDSLDLLRGTLDVLILKALTWGPRHGYAVARWIEDVTGGTLQVEEGALYHALHRLEKRAWLASEWGVSETNRRAKYYTLSPAGRQQLVQQTATWTRYAEAVFAALRLA</sequence>
<dbReference type="PANTHER" id="PTHR33169:SF14">
    <property type="entry name" value="TRANSCRIPTIONAL REGULATOR RV3488"/>
    <property type="match status" value="1"/>
</dbReference>
<dbReference type="AlphaFoldDB" id="W0RCU1"/>
<dbReference type="Proteomes" id="UP000019151">
    <property type="component" value="Chromosome"/>
</dbReference>
<dbReference type="PANTHER" id="PTHR33169">
    <property type="entry name" value="PADR-FAMILY TRANSCRIPTIONAL REGULATOR"/>
    <property type="match status" value="1"/>
</dbReference>
<dbReference type="EMBL" id="CP007128">
    <property type="protein sequence ID" value="AHG88621.1"/>
    <property type="molecule type" value="Genomic_DNA"/>
</dbReference>
<dbReference type="InterPro" id="IPR017799">
    <property type="entry name" value="Tscrpt_reg_PadR_acidobac-type"/>
</dbReference>
<dbReference type="InterPro" id="IPR052509">
    <property type="entry name" value="Metal_resp_DNA-bind_regulator"/>
</dbReference>
<dbReference type="InterPro" id="IPR036390">
    <property type="entry name" value="WH_DNA-bd_sf"/>
</dbReference>
<evidence type="ECO:0000313" key="3">
    <source>
        <dbReference type="Proteomes" id="UP000019151"/>
    </source>
</evidence>
<dbReference type="SUPFAM" id="SSF46785">
    <property type="entry name" value="Winged helix' DNA-binding domain"/>
    <property type="match status" value="1"/>
</dbReference>
<name>W0RCU1_9BACT</name>
<dbReference type="Gene3D" id="1.10.10.10">
    <property type="entry name" value="Winged helix-like DNA-binding domain superfamily/Winged helix DNA-binding domain"/>
    <property type="match status" value="1"/>
</dbReference>
<proteinExistence type="predicted"/>
<dbReference type="RefSeq" id="WP_201773105.1">
    <property type="nucleotide sequence ID" value="NZ_CP007128.1"/>
</dbReference>
<reference evidence="2 3" key="1">
    <citation type="journal article" date="2014" name="Genome Announc.">
        <title>Genome Sequence and Methylome of Soil Bacterium Gemmatirosa kalamazoonensis KBS708T, a Member of the Rarely Cultivated Gemmatimonadetes Phylum.</title>
        <authorList>
            <person name="Debruyn J.M."/>
            <person name="Radosevich M."/>
            <person name="Wommack K.E."/>
            <person name="Polson S.W."/>
            <person name="Hauser L.J."/>
            <person name="Fawaz M.N."/>
            <person name="Korlach J."/>
            <person name="Tsai Y.C."/>
        </authorList>
    </citation>
    <scope>NUCLEOTIDE SEQUENCE [LARGE SCALE GENOMIC DNA]</scope>
    <source>
        <strain evidence="2 3">KBS708</strain>
    </source>
</reference>
<dbReference type="STRING" id="861299.J421_1084"/>
<evidence type="ECO:0000313" key="2">
    <source>
        <dbReference type="EMBL" id="AHG88621.1"/>
    </source>
</evidence>
<dbReference type="InterPro" id="IPR036388">
    <property type="entry name" value="WH-like_DNA-bd_sf"/>
</dbReference>
<gene>
    <name evidence="2" type="ORF">J421_1084</name>
</gene>
<protein>
    <submittedName>
        <fullName evidence="2">Transcriptional regulator, PadR-family</fullName>
    </submittedName>
</protein>
<accession>W0RCU1</accession>
<dbReference type="InterPro" id="IPR005149">
    <property type="entry name" value="Tscrpt_reg_PadR_N"/>
</dbReference>
<dbReference type="InParanoid" id="W0RCU1"/>
<organism evidence="2 3">
    <name type="scientific">Gemmatirosa kalamazoonensis</name>
    <dbReference type="NCBI Taxonomy" id="861299"/>
    <lineage>
        <taxon>Bacteria</taxon>
        <taxon>Pseudomonadati</taxon>
        <taxon>Gemmatimonadota</taxon>
        <taxon>Gemmatimonadia</taxon>
        <taxon>Gemmatimonadales</taxon>
        <taxon>Gemmatimonadaceae</taxon>
        <taxon>Gemmatirosa</taxon>
    </lineage>
</organism>
<dbReference type="KEGG" id="gba:J421_1084"/>
<keyword evidence="3" id="KW-1185">Reference proteome</keyword>
<feature type="domain" description="Transcription regulator PadR N-terminal" evidence="1">
    <location>
        <begin position="24"/>
        <end position="96"/>
    </location>
</feature>
<evidence type="ECO:0000259" key="1">
    <source>
        <dbReference type="Pfam" id="PF03551"/>
    </source>
</evidence>
<dbReference type="NCBIfam" id="TIGR03433">
    <property type="entry name" value="padR_acidobact"/>
    <property type="match status" value="1"/>
</dbReference>